<dbReference type="OrthoDB" id="9815705at2"/>
<dbReference type="EMBL" id="FNRF01000002">
    <property type="protein sequence ID" value="SEA36610.1"/>
    <property type="molecule type" value="Genomic_DNA"/>
</dbReference>
<name>A0A1H4AL12_XYLRU</name>
<gene>
    <name evidence="1" type="ORF">SAMN05216462_1269</name>
</gene>
<dbReference type="RefSeq" id="WP_074760719.1">
    <property type="nucleotide sequence ID" value="NZ_FNRF01000002.1"/>
</dbReference>
<dbReference type="Proteomes" id="UP000182257">
    <property type="component" value="Unassembled WGS sequence"/>
</dbReference>
<evidence type="ECO:0000313" key="2">
    <source>
        <dbReference type="Proteomes" id="UP000182257"/>
    </source>
</evidence>
<organism evidence="1 2">
    <name type="scientific">Xylanibacter ruminicola</name>
    <name type="common">Prevotella ruminicola</name>
    <dbReference type="NCBI Taxonomy" id="839"/>
    <lineage>
        <taxon>Bacteria</taxon>
        <taxon>Pseudomonadati</taxon>
        <taxon>Bacteroidota</taxon>
        <taxon>Bacteroidia</taxon>
        <taxon>Bacteroidales</taxon>
        <taxon>Prevotellaceae</taxon>
        <taxon>Xylanibacter</taxon>
    </lineage>
</organism>
<sequence>MKKLVIFLVIIGAIALGLMVTTPDRQQHVDTIKSVVKGAVSAELRENNIDGPLGSIASVAATTAVDQFLNTSFLVRDHRFYSLGFVDYEGEFIMVSVGVFNHVYTLDEDQARQLIKKKLEEINPLDFLKKE</sequence>
<accession>A0A1H4AL12</accession>
<evidence type="ECO:0008006" key="3">
    <source>
        <dbReference type="Google" id="ProtNLM"/>
    </source>
</evidence>
<reference evidence="1 2" key="1">
    <citation type="submission" date="2016-10" db="EMBL/GenBank/DDBJ databases">
        <authorList>
            <person name="de Groot N.N."/>
        </authorList>
    </citation>
    <scope>NUCLEOTIDE SEQUENCE [LARGE SCALE GENOMIC DNA]</scope>
    <source>
        <strain evidence="1 2">D31d</strain>
    </source>
</reference>
<dbReference type="AlphaFoldDB" id="A0A1H4AL12"/>
<protein>
    <recommendedName>
        <fullName evidence="3">DUF4359 domain-containing protein</fullName>
    </recommendedName>
</protein>
<proteinExistence type="predicted"/>
<evidence type="ECO:0000313" key="1">
    <source>
        <dbReference type="EMBL" id="SEA36610.1"/>
    </source>
</evidence>